<dbReference type="CDD" id="cd04732">
    <property type="entry name" value="HisA"/>
    <property type="match status" value="1"/>
</dbReference>
<dbReference type="NCBIfam" id="TIGR00007">
    <property type="entry name" value="1-(5-phosphoribosyl)-5-[(5-phosphoribosylamino)methylideneamino]imidazole-4-carboxamide isomerase"/>
    <property type="match status" value="1"/>
</dbReference>
<evidence type="ECO:0000256" key="5">
    <source>
        <dbReference type="ARBA" id="ARBA00022490"/>
    </source>
</evidence>
<dbReference type="InterPro" id="IPR013785">
    <property type="entry name" value="Aldolase_TIM"/>
</dbReference>
<dbReference type="FunFam" id="3.20.20.70:FF:000009">
    <property type="entry name" value="1-(5-phosphoribosyl)-5-[(5-phosphoribosylamino)methylideneamino] imidazole-4-carboxamide isomerase"/>
    <property type="match status" value="1"/>
</dbReference>
<evidence type="ECO:0000256" key="11">
    <source>
        <dbReference type="RuleBase" id="RU003658"/>
    </source>
</evidence>
<dbReference type="GO" id="GO:0000105">
    <property type="term" value="P:L-histidine biosynthetic process"/>
    <property type="evidence" value="ECO:0007669"/>
    <property type="project" value="UniProtKB-UniRule"/>
</dbReference>
<accession>A0A4V2RNP8</accession>
<dbReference type="GO" id="GO:0003949">
    <property type="term" value="F:1-(5-phosphoribosyl)-5-[(5-phosphoribosylamino)methylideneamino]imidazole-4-carboxamide isomerase activity"/>
    <property type="evidence" value="ECO:0007669"/>
    <property type="project" value="UniProtKB-UniRule"/>
</dbReference>
<organism evidence="12 13">
    <name type="scientific">Acetobacteroides hydrogenigenes</name>
    <dbReference type="NCBI Taxonomy" id="979970"/>
    <lineage>
        <taxon>Bacteria</taxon>
        <taxon>Pseudomonadati</taxon>
        <taxon>Bacteroidota</taxon>
        <taxon>Bacteroidia</taxon>
        <taxon>Bacteroidales</taxon>
        <taxon>Rikenellaceae</taxon>
        <taxon>Acetobacteroides</taxon>
    </lineage>
</organism>
<gene>
    <name evidence="9" type="primary">hisA</name>
    <name evidence="12" type="ORF">CLV25_11378</name>
</gene>
<dbReference type="EMBL" id="SLWB01000013">
    <property type="protein sequence ID" value="TCN64550.1"/>
    <property type="molecule type" value="Genomic_DNA"/>
</dbReference>
<comment type="catalytic activity">
    <reaction evidence="1 9 11">
        <text>1-(5-phospho-beta-D-ribosyl)-5-[(5-phospho-beta-D-ribosylamino)methylideneamino]imidazole-4-carboxamide = 5-[(5-phospho-1-deoxy-D-ribulos-1-ylimino)methylamino]-1-(5-phospho-beta-D-ribosyl)imidazole-4-carboxamide</text>
        <dbReference type="Rhea" id="RHEA:15469"/>
        <dbReference type="ChEBI" id="CHEBI:58435"/>
        <dbReference type="ChEBI" id="CHEBI:58525"/>
        <dbReference type="EC" id="5.3.1.16"/>
    </reaction>
</comment>
<dbReference type="OrthoDB" id="9807749at2"/>
<dbReference type="HAMAP" id="MF_01014">
    <property type="entry name" value="HisA"/>
    <property type="match status" value="1"/>
</dbReference>
<keyword evidence="13" id="KW-1185">Reference proteome</keyword>
<dbReference type="InterPro" id="IPR044524">
    <property type="entry name" value="Isoase_HisA-like"/>
</dbReference>
<evidence type="ECO:0000256" key="1">
    <source>
        <dbReference type="ARBA" id="ARBA00000901"/>
    </source>
</evidence>
<sequence>MRIIPAIDIINGQCVRLTKGAYDTKKVYNENPLEVAKMFADKGFKYLHLVDLDGARHGKPVNIGVLEQIAAKTSLEVDYGGGLRDAASVELALNAGAAAITAGSIAAKNQPEVLYWLERWGAERIIIGADTINGMVAVNGWQNVESIELVEFISDYLHKGAKRFICTDVSKDGMLSGSAVGLYGDLLSKFPGIELIASGGVTSIDEVRQLKAMGLWGAIIGKAIYENRININELAKEV</sequence>
<comment type="pathway">
    <text evidence="3 9 11">Amino-acid biosynthesis; L-histidine biosynthesis; L-histidine from 5-phospho-alpha-D-ribose 1-diphosphate: step 4/9.</text>
</comment>
<evidence type="ECO:0000256" key="4">
    <source>
        <dbReference type="ARBA" id="ARBA00009667"/>
    </source>
</evidence>
<keyword evidence="5 9" id="KW-0963">Cytoplasm</keyword>
<evidence type="ECO:0000256" key="3">
    <source>
        <dbReference type="ARBA" id="ARBA00005133"/>
    </source>
</evidence>
<dbReference type="GO" id="GO:0005737">
    <property type="term" value="C:cytoplasm"/>
    <property type="evidence" value="ECO:0007669"/>
    <property type="project" value="UniProtKB-SubCell"/>
</dbReference>
<evidence type="ECO:0000256" key="7">
    <source>
        <dbReference type="ARBA" id="ARBA00023102"/>
    </source>
</evidence>
<feature type="active site" description="Proton acceptor" evidence="9">
    <location>
        <position position="8"/>
    </location>
</feature>
<keyword evidence="6 9" id="KW-0028">Amino-acid biosynthesis</keyword>
<protein>
    <recommendedName>
        <fullName evidence="9 11">1-(5-phosphoribosyl)-5-[(5-phosphoribosylamino)methylideneamino] imidazole-4-carboxamide isomerase</fullName>
        <ecNumber evidence="9 11">5.3.1.16</ecNumber>
    </recommendedName>
    <alternativeName>
        <fullName evidence="9">Phosphoribosylformimino-5-aminoimidazole carboxamide ribotide isomerase</fullName>
    </alternativeName>
</protein>
<keyword evidence="8 9" id="KW-0413">Isomerase</keyword>
<evidence type="ECO:0000313" key="13">
    <source>
        <dbReference type="Proteomes" id="UP000294830"/>
    </source>
</evidence>
<dbReference type="GO" id="GO:0000162">
    <property type="term" value="P:L-tryptophan biosynthetic process"/>
    <property type="evidence" value="ECO:0007669"/>
    <property type="project" value="TreeGrafter"/>
</dbReference>
<reference evidence="12 13" key="1">
    <citation type="submission" date="2019-03" db="EMBL/GenBank/DDBJ databases">
        <title>Genomic Encyclopedia of Archaeal and Bacterial Type Strains, Phase II (KMG-II): from individual species to whole genera.</title>
        <authorList>
            <person name="Goeker M."/>
        </authorList>
    </citation>
    <scope>NUCLEOTIDE SEQUENCE [LARGE SCALE GENOMIC DNA]</scope>
    <source>
        <strain evidence="12 13">RL-C</strain>
    </source>
</reference>
<dbReference type="InterPro" id="IPR006063">
    <property type="entry name" value="HisA_bact_arch"/>
</dbReference>
<dbReference type="SUPFAM" id="SSF51366">
    <property type="entry name" value="Ribulose-phoshate binding barrel"/>
    <property type="match status" value="1"/>
</dbReference>
<feature type="active site" description="Proton donor" evidence="9">
    <location>
        <position position="130"/>
    </location>
</feature>
<dbReference type="InterPro" id="IPR011060">
    <property type="entry name" value="RibuloseP-bd_barrel"/>
</dbReference>
<dbReference type="PANTHER" id="PTHR43090:SF2">
    <property type="entry name" value="1-(5-PHOSPHORIBOSYL)-5-[(5-PHOSPHORIBOSYLAMINO)METHYLIDENEAMINO] IMIDAZOLE-4-CARBOXAMIDE ISOMERASE"/>
    <property type="match status" value="1"/>
</dbReference>
<name>A0A4V2RNP8_9BACT</name>
<dbReference type="PANTHER" id="PTHR43090">
    <property type="entry name" value="1-(5-PHOSPHORIBOSYL)-5-[(5-PHOSPHORIBOSYLAMINO)METHYLIDENEAMINO] IMIDAZOLE-4-CARBOXAMIDE ISOMERASE"/>
    <property type="match status" value="1"/>
</dbReference>
<dbReference type="AlphaFoldDB" id="A0A4V2RNP8"/>
<dbReference type="InterPro" id="IPR023016">
    <property type="entry name" value="HisA/PriA"/>
</dbReference>
<evidence type="ECO:0000256" key="10">
    <source>
        <dbReference type="RuleBase" id="RU003657"/>
    </source>
</evidence>
<dbReference type="InterPro" id="IPR006062">
    <property type="entry name" value="His_biosynth"/>
</dbReference>
<proteinExistence type="inferred from homology"/>
<dbReference type="Proteomes" id="UP000294830">
    <property type="component" value="Unassembled WGS sequence"/>
</dbReference>
<dbReference type="RefSeq" id="WP_131839970.1">
    <property type="nucleotide sequence ID" value="NZ_SLWB01000013.1"/>
</dbReference>
<comment type="subcellular location">
    <subcellularLocation>
        <location evidence="2 9 11">Cytoplasm</location>
    </subcellularLocation>
</comment>
<evidence type="ECO:0000256" key="6">
    <source>
        <dbReference type="ARBA" id="ARBA00022605"/>
    </source>
</evidence>
<evidence type="ECO:0000256" key="8">
    <source>
        <dbReference type="ARBA" id="ARBA00023235"/>
    </source>
</evidence>
<dbReference type="UniPathway" id="UPA00031">
    <property type="reaction ID" value="UER00009"/>
</dbReference>
<evidence type="ECO:0000256" key="2">
    <source>
        <dbReference type="ARBA" id="ARBA00004496"/>
    </source>
</evidence>
<comment type="similarity">
    <text evidence="4 9 10">Belongs to the HisA/HisF family.</text>
</comment>
<evidence type="ECO:0000256" key="9">
    <source>
        <dbReference type="HAMAP-Rule" id="MF_01014"/>
    </source>
</evidence>
<evidence type="ECO:0000313" key="12">
    <source>
        <dbReference type="EMBL" id="TCN64550.1"/>
    </source>
</evidence>
<dbReference type="EC" id="5.3.1.16" evidence="9 11"/>
<dbReference type="Pfam" id="PF00977">
    <property type="entry name" value="His_biosynth"/>
    <property type="match status" value="1"/>
</dbReference>
<dbReference type="Gene3D" id="3.20.20.70">
    <property type="entry name" value="Aldolase class I"/>
    <property type="match status" value="1"/>
</dbReference>
<keyword evidence="7 9" id="KW-0368">Histidine biosynthesis</keyword>
<comment type="caution">
    <text evidence="12">The sequence shown here is derived from an EMBL/GenBank/DDBJ whole genome shotgun (WGS) entry which is preliminary data.</text>
</comment>